<evidence type="ECO:0000256" key="3">
    <source>
        <dbReference type="ARBA" id="ARBA00022679"/>
    </source>
</evidence>
<reference evidence="13" key="2">
    <citation type="journal article" date="2023" name="IMA Fungus">
        <title>Comparative genomic study of the Penicillium genus elucidates a diverse pangenome and 15 lateral gene transfer events.</title>
        <authorList>
            <person name="Petersen C."/>
            <person name="Sorensen T."/>
            <person name="Nielsen M.R."/>
            <person name="Sondergaard T.E."/>
            <person name="Sorensen J.L."/>
            <person name="Fitzpatrick D.A."/>
            <person name="Frisvad J.C."/>
            <person name="Nielsen K.L."/>
        </authorList>
    </citation>
    <scope>NUCLEOTIDE SEQUENCE</scope>
    <source>
        <strain evidence="13">IBT 30069</strain>
    </source>
</reference>
<reference evidence="13" key="1">
    <citation type="submission" date="2022-11" db="EMBL/GenBank/DDBJ databases">
        <authorList>
            <person name="Petersen C."/>
        </authorList>
    </citation>
    <scope>NUCLEOTIDE SEQUENCE</scope>
    <source>
        <strain evidence="13">IBT 30069</strain>
    </source>
</reference>
<dbReference type="CDD" id="cd02440">
    <property type="entry name" value="AdoMet_MTases"/>
    <property type="match status" value="1"/>
</dbReference>
<name>A0A9W9KNY8_9EURO</name>
<dbReference type="SUPFAM" id="SSF53335">
    <property type="entry name" value="S-adenosyl-L-methionine-dependent methyltransferases"/>
    <property type="match status" value="1"/>
</dbReference>
<evidence type="ECO:0000256" key="4">
    <source>
        <dbReference type="ARBA" id="ARBA00022691"/>
    </source>
</evidence>
<dbReference type="FunFam" id="3.40.50.150:FF:000025">
    <property type="entry name" value="N-terminal Xaa-Pro-Lys N-methyltransferase 1"/>
    <property type="match status" value="1"/>
</dbReference>
<evidence type="ECO:0000256" key="7">
    <source>
        <dbReference type="ARBA" id="ARBA00043129"/>
    </source>
</evidence>
<evidence type="ECO:0000256" key="11">
    <source>
        <dbReference type="ARBA" id="ARBA00082558"/>
    </source>
</evidence>
<dbReference type="AlphaFoldDB" id="A0A9W9KNY8"/>
<comment type="catalytic activity">
    <reaction evidence="10">
        <text>N-terminal L-alanyl-L-prolyl-L-lysyl-[protein] + 3 S-adenosyl-L-methionine = N-terminal N,N,N-trimethyl-L-alanyl-L-prolyl-L-lysyl-[protein] + 3 S-adenosyl-L-homocysteine + 3 H(+)</text>
        <dbReference type="Rhea" id="RHEA:54712"/>
        <dbReference type="Rhea" id="RHEA-COMP:13785"/>
        <dbReference type="Rhea" id="RHEA-COMP:13971"/>
        <dbReference type="ChEBI" id="CHEBI:15378"/>
        <dbReference type="ChEBI" id="CHEBI:57856"/>
        <dbReference type="ChEBI" id="CHEBI:59789"/>
        <dbReference type="ChEBI" id="CHEBI:138057"/>
        <dbReference type="ChEBI" id="CHEBI:138315"/>
        <dbReference type="EC" id="2.1.1.244"/>
    </reaction>
</comment>
<evidence type="ECO:0000313" key="13">
    <source>
        <dbReference type="EMBL" id="KAJ5113055.1"/>
    </source>
</evidence>
<dbReference type="Proteomes" id="UP001149165">
    <property type="component" value="Unassembled WGS sequence"/>
</dbReference>
<comment type="similarity">
    <text evidence="1">Belongs to the methyltransferase superfamily. NTM1 family.</text>
</comment>
<dbReference type="InterPro" id="IPR029063">
    <property type="entry name" value="SAM-dependent_MTases_sf"/>
</dbReference>
<feature type="binding site" evidence="12">
    <location>
        <position position="79"/>
    </location>
    <ligand>
        <name>S-adenosyl-L-methionine</name>
        <dbReference type="ChEBI" id="CHEBI:59789"/>
    </ligand>
</feature>
<protein>
    <recommendedName>
        <fullName evidence="6">Alpha N-terminal protein methyltransferase 1</fullName>
        <ecNumber evidence="5">2.1.1.244</ecNumber>
    </recommendedName>
    <alternativeName>
        <fullName evidence="11">Translation associated element 1</fullName>
    </alternativeName>
    <alternativeName>
        <fullName evidence="7">X-Pro-Lys N-terminal protein methyltransferase 1</fullName>
    </alternativeName>
</protein>
<feature type="binding site" evidence="12">
    <location>
        <position position="84"/>
    </location>
    <ligand>
        <name>S-adenosyl-L-methionine</name>
        <dbReference type="ChEBI" id="CHEBI:59789"/>
    </ligand>
</feature>
<evidence type="ECO:0000256" key="10">
    <source>
        <dbReference type="ARBA" id="ARBA00048167"/>
    </source>
</evidence>
<dbReference type="PANTHER" id="PTHR12753">
    <property type="entry name" value="AD-003 - RELATED"/>
    <property type="match status" value="1"/>
</dbReference>
<keyword evidence="4 12" id="KW-0949">S-adenosyl-L-methionine</keyword>
<dbReference type="Gene3D" id="3.40.50.150">
    <property type="entry name" value="Vaccinia Virus protein VP39"/>
    <property type="match status" value="1"/>
</dbReference>
<comment type="caution">
    <text evidence="13">The sequence shown here is derived from an EMBL/GenBank/DDBJ whole genome shotgun (WGS) entry which is preliminary data.</text>
</comment>
<evidence type="ECO:0000256" key="2">
    <source>
        <dbReference type="ARBA" id="ARBA00022603"/>
    </source>
</evidence>
<organism evidence="13 14">
    <name type="scientific">Penicillium angulare</name>
    <dbReference type="NCBI Taxonomy" id="116970"/>
    <lineage>
        <taxon>Eukaryota</taxon>
        <taxon>Fungi</taxon>
        <taxon>Dikarya</taxon>
        <taxon>Ascomycota</taxon>
        <taxon>Pezizomycotina</taxon>
        <taxon>Eurotiomycetes</taxon>
        <taxon>Eurotiomycetidae</taxon>
        <taxon>Eurotiales</taxon>
        <taxon>Aspergillaceae</taxon>
        <taxon>Penicillium</taxon>
    </lineage>
</organism>
<dbReference type="EMBL" id="JAPQKH010000002">
    <property type="protein sequence ID" value="KAJ5113055.1"/>
    <property type="molecule type" value="Genomic_DNA"/>
</dbReference>
<dbReference type="PANTHER" id="PTHR12753:SF0">
    <property type="entry name" value="ALPHA N-TERMINAL PROTEIN METHYLTRANSFERASE 1"/>
    <property type="match status" value="1"/>
</dbReference>
<evidence type="ECO:0000256" key="1">
    <source>
        <dbReference type="ARBA" id="ARBA00009059"/>
    </source>
</evidence>
<proteinExistence type="inferred from homology"/>
<comment type="catalytic activity">
    <reaction evidence="9">
        <text>N-terminal L-prolyl-L-prolyl-L-lysyl-[protein] + 2 S-adenosyl-L-methionine = N-terminal N,N-dimethyl-L-prolyl-L-prolyl-L-lysyl-[protein] + 2 S-adenosyl-L-homocysteine + 2 H(+)</text>
        <dbReference type="Rhea" id="RHEA:54736"/>
        <dbReference type="Rhea" id="RHEA-COMP:13787"/>
        <dbReference type="Rhea" id="RHEA-COMP:13974"/>
        <dbReference type="ChEBI" id="CHEBI:15378"/>
        <dbReference type="ChEBI" id="CHEBI:57856"/>
        <dbReference type="ChEBI" id="CHEBI:59789"/>
        <dbReference type="ChEBI" id="CHEBI:138059"/>
        <dbReference type="ChEBI" id="CHEBI:138318"/>
        <dbReference type="EC" id="2.1.1.244"/>
    </reaction>
</comment>
<keyword evidence="14" id="KW-1185">Reference proteome</keyword>
<feature type="binding site" evidence="12">
    <location>
        <position position="144"/>
    </location>
    <ligand>
        <name>S-adenosyl-L-methionine</name>
        <dbReference type="ChEBI" id="CHEBI:59789"/>
    </ligand>
</feature>
<evidence type="ECO:0000256" key="12">
    <source>
        <dbReference type="PIRSR" id="PIRSR016958-1"/>
    </source>
</evidence>
<dbReference type="EC" id="2.1.1.244" evidence="5"/>
<gene>
    <name evidence="13" type="ORF">N7456_001589</name>
</gene>
<evidence type="ECO:0000256" key="5">
    <source>
        <dbReference type="ARBA" id="ARBA00039112"/>
    </source>
</evidence>
<evidence type="ECO:0000313" key="14">
    <source>
        <dbReference type="Proteomes" id="UP001149165"/>
    </source>
</evidence>
<dbReference type="GO" id="GO:0032259">
    <property type="term" value="P:methylation"/>
    <property type="evidence" value="ECO:0007669"/>
    <property type="project" value="UniProtKB-KW"/>
</dbReference>
<keyword evidence="3" id="KW-0808">Transferase</keyword>
<accession>A0A9W9KNY8</accession>
<dbReference type="Pfam" id="PF05891">
    <property type="entry name" value="Methyltransf_PK"/>
    <property type="match status" value="1"/>
</dbReference>
<dbReference type="GO" id="GO:0071885">
    <property type="term" value="F:N-terminal protein N-methyltransferase activity"/>
    <property type="evidence" value="ECO:0007669"/>
    <property type="project" value="UniProtKB-EC"/>
</dbReference>
<dbReference type="OrthoDB" id="1298661at2759"/>
<evidence type="ECO:0000256" key="6">
    <source>
        <dbReference type="ARBA" id="ARBA00039449"/>
    </source>
</evidence>
<evidence type="ECO:0000256" key="8">
    <source>
        <dbReference type="ARBA" id="ARBA00047306"/>
    </source>
</evidence>
<evidence type="ECO:0000256" key="9">
    <source>
        <dbReference type="ARBA" id="ARBA00047885"/>
    </source>
</evidence>
<dbReference type="PIRSF" id="PIRSF016958">
    <property type="entry name" value="DUF858_MeTrfase_lik"/>
    <property type="match status" value="1"/>
</dbReference>
<keyword evidence="2 13" id="KW-0489">Methyltransferase</keyword>
<dbReference type="GO" id="GO:0005737">
    <property type="term" value="C:cytoplasm"/>
    <property type="evidence" value="ECO:0007669"/>
    <property type="project" value="TreeGrafter"/>
</dbReference>
<dbReference type="InterPro" id="IPR008576">
    <property type="entry name" value="MeTrfase_NTM1"/>
</dbReference>
<sequence>MTENDSTQGPADSKIDHAASINYWNSRPSTSSEMLGMLGTYPWYTRIELQGSKTFLTKVRRSVPAIPQKGKLKLGVDCGAGVGRVTEGFLSQVCDVVDAVEPVQKFTDVLAQSKLKEDGVVGDIYTVGLENWYPEKKYDLIWIQWCIGHLTDAQFHEFILRCRDSLTDTGVMILKENLSTDSDNQDMYDDEDSSVTRTDDKFKQLFAAAGMNVIKSEIQTGFPKQFKLLPVKSYALRPHVKV</sequence>
<comment type="catalytic activity">
    <reaction evidence="8">
        <text>N-terminal L-seryl-L-prolyl-L-lysyl-[protein] + 3 S-adenosyl-L-methionine = N-terminal N,N,N-trimethyl-L-seryl-L-prolyl-L-lysyl-[protein] + 3 S-adenosyl-L-homocysteine + 3 H(+)</text>
        <dbReference type="Rhea" id="RHEA:54724"/>
        <dbReference type="Rhea" id="RHEA-COMP:13789"/>
        <dbReference type="Rhea" id="RHEA-COMP:13973"/>
        <dbReference type="ChEBI" id="CHEBI:15378"/>
        <dbReference type="ChEBI" id="CHEBI:57856"/>
        <dbReference type="ChEBI" id="CHEBI:59789"/>
        <dbReference type="ChEBI" id="CHEBI:138061"/>
        <dbReference type="ChEBI" id="CHEBI:138317"/>
        <dbReference type="EC" id="2.1.1.244"/>
    </reaction>
</comment>